<dbReference type="Proteomes" id="UP001054252">
    <property type="component" value="Unassembled WGS sequence"/>
</dbReference>
<evidence type="ECO:0000259" key="2">
    <source>
        <dbReference type="Pfam" id="PF23247"/>
    </source>
</evidence>
<dbReference type="Pfam" id="PF23247">
    <property type="entry name" value="LRR_RPS2"/>
    <property type="match status" value="1"/>
</dbReference>
<dbReference type="AlphaFoldDB" id="A0AAV5MID4"/>
<evidence type="ECO:0000313" key="4">
    <source>
        <dbReference type="Proteomes" id="UP001054252"/>
    </source>
</evidence>
<keyword evidence="1" id="KW-0611">Plant defense</keyword>
<evidence type="ECO:0000256" key="1">
    <source>
        <dbReference type="ARBA" id="ARBA00022821"/>
    </source>
</evidence>
<dbReference type="PANTHER" id="PTHR33463">
    <property type="entry name" value="NB-ARC DOMAIN-CONTAINING PROTEIN-RELATED"/>
    <property type="match status" value="1"/>
</dbReference>
<dbReference type="InterPro" id="IPR057135">
    <property type="entry name" value="At4g27190-like_LRR"/>
</dbReference>
<dbReference type="InterPro" id="IPR032675">
    <property type="entry name" value="LRR_dom_sf"/>
</dbReference>
<accession>A0AAV5MID4</accession>
<dbReference type="Gene3D" id="3.80.10.10">
    <property type="entry name" value="Ribonuclease Inhibitor"/>
    <property type="match status" value="1"/>
</dbReference>
<reference evidence="3 4" key="1">
    <citation type="journal article" date="2021" name="Commun. Biol.">
        <title>The genome of Shorea leprosula (Dipterocarpaceae) highlights the ecological relevance of drought in aseasonal tropical rainforests.</title>
        <authorList>
            <person name="Ng K.K.S."/>
            <person name="Kobayashi M.J."/>
            <person name="Fawcett J.A."/>
            <person name="Hatakeyama M."/>
            <person name="Paape T."/>
            <person name="Ng C.H."/>
            <person name="Ang C.C."/>
            <person name="Tnah L.H."/>
            <person name="Lee C.T."/>
            <person name="Nishiyama T."/>
            <person name="Sese J."/>
            <person name="O'Brien M.J."/>
            <person name="Copetti D."/>
            <person name="Mohd Noor M.I."/>
            <person name="Ong R.C."/>
            <person name="Putra M."/>
            <person name="Sireger I.Z."/>
            <person name="Indrioko S."/>
            <person name="Kosugi Y."/>
            <person name="Izuno A."/>
            <person name="Isagi Y."/>
            <person name="Lee S.L."/>
            <person name="Shimizu K.K."/>
        </authorList>
    </citation>
    <scope>NUCLEOTIDE SEQUENCE [LARGE SCALE GENOMIC DNA]</scope>
    <source>
        <strain evidence="3">214</strain>
    </source>
</reference>
<dbReference type="InterPro" id="IPR050905">
    <property type="entry name" value="Plant_NBS-LRR"/>
</dbReference>
<feature type="domain" description="Disease resistance protein At4g27190-like leucine-rich repeats" evidence="2">
    <location>
        <begin position="8"/>
        <end position="140"/>
    </location>
</feature>
<dbReference type="EMBL" id="BPVZ01000292">
    <property type="protein sequence ID" value="GKV49260.1"/>
    <property type="molecule type" value="Genomic_DNA"/>
</dbReference>
<evidence type="ECO:0000313" key="3">
    <source>
        <dbReference type="EMBL" id="GKV49260.1"/>
    </source>
</evidence>
<gene>
    <name evidence="3" type="ORF">SLEP1_g56023</name>
</gene>
<comment type="caution">
    <text evidence="3">The sequence shown here is derived from an EMBL/GenBank/DDBJ whole genome shotgun (WGS) entry which is preliminary data.</text>
</comment>
<proteinExistence type="predicted"/>
<keyword evidence="4" id="KW-1185">Reference proteome</keyword>
<dbReference type="PANTHER" id="PTHR33463:SF204">
    <property type="entry name" value="NB-ARC DOMAIN-CONTAINING PROTEIN"/>
    <property type="match status" value="1"/>
</dbReference>
<organism evidence="3 4">
    <name type="scientific">Rubroshorea leprosula</name>
    <dbReference type="NCBI Taxonomy" id="152421"/>
    <lineage>
        <taxon>Eukaryota</taxon>
        <taxon>Viridiplantae</taxon>
        <taxon>Streptophyta</taxon>
        <taxon>Embryophyta</taxon>
        <taxon>Tracheophyta</taxon>
        <taxon>Spermatophyta</taxon>
        <taxon>Magnoliopsida</taxon>
        <taxon>eudicotyledons</taxon>
        <taxon>Gunneridae</taxon>
        <taxon>Pentapetalae</taxon>
        <taxon>rosids</taxon>
        <taxon>malvids</taxon>
        <taxon>Malvales</taxon>
        <taxon>Dipterocarpaceae</taxon>
        <taxon>Rubroshorea</taxon>
    </lineage>
</organism>
<sequence>MFLVIHGMRSLNMIWDNQLDADSFYRLQTLWVASCEKLLNIFPITMLGRLQNLGNLEITMCVSLENILQHQGPSASESQALKSSQSTMVETAINFEFPKVRRLILAGLPNLKSFYPQMHTTKWPSLETLVVFRCNQVQILASELLSYQRTSEETQLKSQNEHPLFWVNKATFPSLVELTVLRNDSMKVMWYSDDVKEGILYSKLETLKLKALPRLESICSGSCNFEFPSLKDVLVMACPNMQTFSKGEVNTPKLQKVKLTEDEDERYWGDGVKMVMTLMKTGLTLYTSCMIKLMFEKVSRFSDAINITSLIY</sequence>
<name>A0AAV5MID4_9ROSI</name>
<protein>
    <recommendedName>
        <fullName evidence="2">Disease resistance protein At4g27190-like leucine-rich repeats domain-containing protein</fullName>
    </recommendedName>
</protein>
<dbReference type="SUPFAM" id="SSF52047">
    <property type="entry name" value="RNI-like"/>
    <property type="match status" value="1"/>
</dbReference>